<name>A0A2U8XDR8_9HYME</name>
<sequence>MWINISLFFSGDLYSFYLEILSMWIIGLMFMIFYLNNYNKDIEKMFMFMLMLIILIMFFSSLNLMIFYLMFELSLIPTFFLIIYWGMNFERLSASFYLLMYTMMISLPLLIYLFKILKLNASFDLNLLMMMMKLNWMNLSIFDYLILFMAFLIKMPIYLFHVWLPKAHVEAPVYGSMILAAILLKLGGYGMLRFIEMFMFSCNNYNYLIFSVGIIGSILVSLICLIQVDMKSLVAYSSVVHMNMLLCAMMTMMKLGMISAYIMMISHGLCSSGLFFVVNLYYERSGSRLLLFNKGMMNLMSSLMIWWFILCAANFSFPFSLNFISEIFMISVIISWEMVNMIYLILICFFSSAYSLYLCSYILHGKINLNLKIYMISLKDFLILIIHIYPLMIILLNLTMFY</sequence>
<dbReference type="InterPro" id="IPR003918">
    <property type="entry name" value="NADH_UbQ_OxRdtase"/>
</dbReference>
<dbReference type="AlphaFoldDB" id="A0A2U8XDR8"/>
<evidence type="ECO:0000256" key="6">
    <source>
        <dbReference type="ARBA" id="ARBA00022448"/>
    </source>
</evidence>
<proteinExistence type="inferred from homology"/>
<feature type="transmembrane region" description="Helical" evidence="17">
    <location>
        <begin position="134"/>
        <end position="153"/>
    </location>
</feature>
<feature type="domain" description="NADH:quinone oxidoreductase/Mrp antiporter transmembrane" evidence="18">
    <location>
        <begin position="61"/>
        <end position="345"/>
    </location>
</feature>
<dbReference type="GO" id="GO:0031966">
    <property type="term" value="C:mitochondrial membrane"/>
    <property type="evidence" value="ECO:0007669"/>
    <property type="project" value="UniProtKB-SubCell"/>
</dbReference>
<keyword evidence="6 17" id="KW-0813">Transport</keyword>
<evidence type="ECO:0000259" key="18">
    <source>
        <dbReference type="Pfam" id="PF00361"/>
    </source>
</evidence>
<keyword evidence="13 17" id="KW-0830">Ubiquinone</keyword>
<evidence type="ECO:0000256" key="5">
    <source>
        <dbReference type="ARBA" id="ARBA00021006"/>
    </source>
</evidence>
<evidence type="ECO:0000256" key="17">
    <source>
        <dbReference type="RuleBase" id="RU003297"/>
    </source>
</evidence>
<feature type="transmembrane region" description="Helical" evidence="17">
    <location>
        <begin position="303"/>
        <end position="336"/>
    </location>
</feature>
<evidence type="ECO:0000256" key="2">
    <source>
        <dbReference type="ARBA" id="ARBA00004225"/>
    </source>
</evidence>
<evidence type="ECO:0000256" key="15">
    <source>
        <dbReference type="ARBA" id="ARBA00023136"/>
    </source>
</evidence>
<reference evidence="19" key="1">
    <citation type="submission" date="2017-10" db="EMBL/GenBank/DDBJ databases">
        <title>Mitogenomes of tropical arthropods.</title>
        <authorList>
            <person name="Pires Paula D."/>
            <person name="Coiti Togawa R."/>
        </authorList>
    </citation>
    <scope>NUCLEOTIDE SEQUENCE</scope>
</reference>
<dbReference type="EC" id="7.1.1.2" evidence="4 17"/>
<evidence type="ECO:0000256" key="7">
    <source>
        <dbReference type="ARBA" id="ARBA00022660"/>
    </source>
</evidence>
<dbReference type="InterPro" id="IPR001750">
    <property type="entry name" value="ND/Mrp_TM"/>
</dbReference>
<feature type="transmembrane region" description="Helical" evidence="17">
    <location>
        <begin position="207"/>
        <end position="226"/>
    </location>
</feature>
<dbReference type="PANTHER" id="PTHR43507">
    <property type="entry name" value="NADH-UBIQUINONE OXIDOREDUCTASE CHAIN 4"/>
    <property type="match status" value="1"/>
</dbReference>
<keyword evidence="15 17" id="KW-0472">Membrane</keyword>
<dbReference type="PRINTS" id="PR01437">
    <property type="entry name" value="NUOXDRDTASE4"/>
</dbReference>
<comment type="catalytic activity">
    <reaction evidence="16 17">
        <text>a ubiquinone + NADH + 5 H(+)(in) = a ubiquinol + NAD(+) + 4 H(+)(out)</text>
        <dbReference type="Rhea" id="RHEA:29091"/>
        <dbReference type="Rhea" id="RHEA-COMP:9565"/>
        <dbReference type="Rhea" id="RHEA-COMP:9566"/>
        <dbReference type="ChEBI" id="CHEBI:15378"/>
        <dbReference type="ChEBI" id="CHEBI:16389"/>
        <dbReference type="ChEBI" id="CHEBI:17976"/>
        <dbReference type="ChEBI" id="CHEBI:57540"/>
        <dbReference type="ChEBI" id="CHEBI:57945"/>
        <dbReference type="EC" id="7.1.1.2"/>
    </reaction>
</comment>
<keyword evidence="8 17" id="KW-0812">Transmembrane</keyword>
<dbReference type="GO" id="GO:0042773">
    <property type="term" value="P:ATP synthesis coupled electron transport"/>
    <property type="evidence" value="ECO:0007669"/>
    <property type="project" value="InterPro"/>
</dbReference>
<feature type="transmembrane region" description="Helical" evidence="17">
    <location>
        <begin position="258"/>
        <end position="282"/>
    </location>
</feature>
<evidence type="ECO:0000256" key="9">
    <source>
        <dbReference type="ARBA" id="ARBA00022967"/>
    </source>
</evidence>
<dbReference type="GO" id="GO:0048039">
    <property type="term" value="F:ubiquinone binding"/>
    <property type="evidence" value="ECO:0007669"/>
    <property type="project" value="TreeGrafter"/>
</dbReference>
<dbReference type="PANTHER" id="PTHR43507:SF20">
    <property type="entry name" value="NADH-UBIQUINONE OXIDOREDUCTASE CHAIN 4"/>
    <property type="match status" value="1"/>
</dbReference>
<evidence type="ECO:0000256" key="12">
    <source>
        <dbReference type="ARBA" id="ARBA00023027"/>
    </source>
</evidence>
<evidence type="ECO:0000256" key="3">
    <source>
        <dbReference type="ARBA" id="ARBA00009025"/>
    </source>
</evidence>
<evidence type="ECO:0000256" key="11">
    <source>
        <dbReference type="ARBA" id="ARBA00022989"/>
    </source>
</evidence>
<comment type="function">
    <text evidence="17">Core subunit of the mitochondrial membrane respiratory chain NADH dehydrogenase (Complex I) which catalyzes electron transfer from NADH through the respiratory chain, using ubiquinone as an electron acceptor. Essential for the catalytic activity and assembly of complex I.</text>
</comment>
<keyword evidence="12 17" id="KW-0520">NAD</keyword>
<comment type="similarity">
    <text evidence="3 17">Belongs to the complex I subunit 4 family.</text>
</comment>
<feature type="transmembrane region" description="Helical" evidence="17">
    <location>
        <begin position="14"/>
        <end position="35"/>
    </location>
</feature>
<evidence type="ECO:0000256" key="16">
    <source>
        <dbReference type="ARBA" id="ARBA00049551"/>
    </source>
</evidence>
<evidence type="ECO:0000256" key="8">
    <source>
        <dbReference type="ARBA" id="ARBA00022692"/>
    </source>
</evidence>
<feature type="transmembrane region" description="Helical" evidence="17">
    <location>
        <begin position="96"/>
        <end position="114"/>
    </location>
</feature>
<evidence type="ECO:0000256" key="1">
    <source>
        <dbReference type="ARBA" id="ARBA00003257"/>
    </source>
</evidence>
<feature type="transmembrane region" description="Helical" evidence="17">
    <location>
        <begin position="173"/>
        <end position="195"/>
    </location>
</feature>
<protein>
    <recommendedName>
        <fullName evidence="5 17">NADH-ubiquinone oxidoreductase chain 4</fullName>
        <ecNumber evidence="4 17">7.1.1.2</ecNumber>
    </recommendedName>
</protein>
<dbReference type="GO" id="GO:0003954">
    <property type="term" value="F:NADH dehydrogenase activity"/>
    <property type="evidence" value="ECO:0007669"/>
    <property type="project" value="TreeGrafter"/>
</dbReference>
<dbReference type="GO" id="GO:0008137">
    <property type="term" value="F:NADH dehydrogenase (ubiquinone) activity"/>
    <property type="evidence" value="ECO:0007669"/>
    <property type="project" value="UniProtKB-UniRule"/>
</dbReference>
<feature type="transmembrane region" description="Helical" evidence="17">
    <location>
        <begin position="342"/>
        <end position="360"/>
    </location>
</feature>
<comment type="subcellular location">
    <subcellularLocation>
        <location evidence="2 17">Mitochondrion membrane</location>
        <topology evidence="2 17">Multi-pass membrane protein</topology>
    </subcellularLocation>
</comment>
<feature type="transmembrane region" description="Helical" evidence="17">
    <location>
        <begin position="381"/>
        <end position="401"/>
    </location>
</feature>
<keyword evidence="7 17" id="KW-0679">Respiratory chain</keyword>
<dbReference type="EMBL" id="MG253259">
    <property type="protein sequence ID" value="AWN56137.1"/>
    <property type="molecule type" value="Genomic_DNA"/>
</dbReference>
<evidence type="ECO:0000256" key="4">
    <source>
        <dbReference type="ARBA" id="ARBA00012944"/>
    </source>
</evidence>
<keyword evidence="11 17" id="KW-1133">Transmembrane helix</keyword>
<evidence type="ECO:0000256" key="13">
    <source>
        <dbReference type="ARBA" id="ARBA00023075"/>
    </source>
</evidence>
<accession>A0A2U8XDR8</accession>
<keyword evidence="9" id="KW-1278">Translocase</keyword>
<comment type="function">
    <text evidence="1">Core subunit of the mitochondrial membrane respiratory chain NADH dehydrogenase (Complex I) that is believed to belong to the minimal assembly required for catalysis. Complex I functions in the transfer of electrons from NADH to the respiratory chain. The immediate electron acceptor for the enzyme is believed to be ubiquinone.</text>
</comment>
<feature type="transmembrane region" description="Helical" evidence="17">
    <location>
        <begin position="65"/>
        <end position="84"/>
    </location>
</feature>
<organism evidence="19">
    <name type="scientific">Brachymyrmex patagonicus</name>
    <dbReference type="NCBI Taxonomy" id="604570"/>
    <lineage>
        <taxon>Eukaryota</taxon>
        <taxon>Metazoa</taxon>
        <taxon>Ecdysozoa</taxon>
        <taxon>Arthropoda</taxon>
        <taxon>Hexapoda</taxon>
        <taxon>Insecta</taxon>
        <taxon>Pterygota</taxon>
        <taxon>Neoptera</taxon>
        <taxon>Endopterygota</taxon>
        <taxon>Hymenoptera</taxon>
        <taxon>Apocrita</taxon>
        <taxon>Aculeata</taxon>
        <taxon>Formicoidea</taxon>
        <taxon>Formicidae</taxon>
        <taxon>Formicinae</taxon>
        <taxon>Brachymyrmex</taxon>
    </lineage>
</organism>
<dbReference type="GO" id="GO:0015990">
    <property type="term" value="P:electron transport coupled proton transport"/>
    <property type="evidence" value="ECO:0007669"/>
    <property type="project" value="TreeGrafter"/>
</dbReference>
<keyword evidence="14 17" id="KW-0496">Mitochondrion</keyword>
<feature type="transmembrane region" description="Helical" evidence="17">
    <location>
        <begin position="42"/>
        <end position="59"/>
    </location>
</feature>
<evidence type="ECO:0000256" key="14">
    <source>
        <dbReference type="ARBA" id="ARBA00023128"/>
    </source>
</evidence>
<evidence type="ECO:0000256" key="10">
    <source>
        <dbReference type="ARBA" id="ARBA00022982"/>
    </source>
</evidence>
<geneLocation type="mitochondrion" evidence="19"/>
<dbReference type="Pfam" id="PF00361">
    <property type="entry name" value="Proton_antipo_M"/>
    <property type="match status" value="1"/>
</dbReference>
<keyword evidence="10 17" id="KW-0249">Electron transport</keyword>
<evidence type="ECO:0000313" key="19">
    <source>
        <dbReference type="EMBL" id="AWN56137.1"/>
    </source>
</evidence>